<dbReference type="EMBL" id="ABXJ01000006">
    <property type="protein sequence ID" value="EEA91726.1"/>
    <property type="molecule type" value="Genomic_DNA"/>
</dbReference>
<evidence type="ECO:0000313" key="3">
    <source>
        <dbReference type="Proteomes" id="UP000003560"/>
    </source>
</evidence>
<feature type="region of interest" description="Disordered" evidence="1">
    <location>
        <begin position="1"/>
        <end position="27"/>
    </location>
</feature>
<keyword evidence="3" id="KW-1185">Reference proteome</keyword>
<sequence length="44" mass="4830">MCWAHAPHGARPDKDERKGAERRLSSDSGLSFCSLCVGCKPQIE</sequence>
<comment type="caution">
    <text evidence="2">The sequence shown here is derived from an EMBL/GenBank/DDBJ whole genome shotgun (WGS) entry which is preliminary data.</text>
</comment>
<proteinExistence type="predicted"/>
<dbReference type="Proteomes" id="UP000003560">
    <property type="component" value="Unassembled WGS sequence"/>
</dbReference>
<protein>
    <submittedName>
        <fullName evidence="2">Uncharacterized protein</fullName>
    </submittedName>
</protein>
<reference evidence="2 3" key="2">
    <citation type="submission" date="2008-10" db="EMBL/GenBank/DDBJ databases">
        <authorList>
            <person name="Fulton L."/>
            <person name="Clifton S."/>
            <person name="Fulton B."/>
            <person name="Xu J."/>
            <person name="Minx P."/>
            <person name="Pepin K.H."/>
            <person name="Johnson M."/>
            <person name="Thiruvilangam P."/>
            <person name="Bhonagiri V."/>
            <person name="Nash W.E."/>
            <person name="Mardis E.R."/>
            <person name="Wilson R.K."/>
        </authorList>
    </citation>
    <scope>NUCLEOTIDE SEQUENCE [LARGE SCALE GENOMIC DNA]</scope>
    <source>
        <strain evidence="2 3">DSM 13279</strain>
    </source>
</reference>
<reference evidence="2 3" key="1">
    <citation type="submission" date="2008-10" db="EMBL/GenBank/DDBJ databases">
        <title>Draft genome sequence of Collinsella stercoris (DSM 13279).</title>
        <authorList>
            <person name="Sudarsanam P."/>
            <person name="Ley R."/>
            <person name="Guruge J."/>
            <person name="Turnbaugh P.J."/>
            <person name="Mahowald M."/>
            <person name="Liep D."/>
            <person name="Gordon J."/>
        </authorList>
    </citation>
    <scope>NUCLEOTIDE SEQUENCE [LARGE SCALE GENOMIC DNA]</scope>
    <source>
        <strain evidence="2 3">DSM 13279</strain>
    </source>
</reference>
<evidence type="ECO:0000256" key="1">
    <source>
        <dbReference type="SAM" id="MobiDB-lite"/>
    </source>
</evidence>
<accession>B6G7M9</accession>
<dbReference type="AlphaFoldDB" id="B6G7M9"/>
<organism evidence="2 3">
    <name type="scientific">Collinsella stercoris DSM 13279</name>
    <dbReference type="NCBI Taxonomy" id="445975"/>
    <lineage>
        <taxon>Bacteria</taxon>
        <taxon>Bacillati</taxon>
        <taxon>Actinomycetota</taxon>
        <taxon>Coriobacteriia</taxon>
        <taxon>Coriobacteriales</taxon>
        <taxon>Coriobacteriaceae</taxon>
        <taxon>Collinsella</taxon>
    </lineage>
</organism>
<evidence type="ECO:0000313" key="2">
    <source>
        <dbReference type="EMBL" id="EEA91726.1"/>
    </source>
</evidence>
<dbReference type="STRING" id="445975.COLSTE_00069"/>
<gene>
    <name evidence="2" type="ORF">COLSTE_00069</name>
</gene>
<dbReference type="HOGENOM" id="CLU_3214878_0_0_11"/>
<feature type="compositionally biased region" description="Basic and acidic residues" evidence="1">
    <location>
        <begin position="10"/>
        <end position="25"/>
    </location>
</feature>
<name>B6G7M9_9ACTN</name>